<protein>
    <submittedName>
        <fullName evidence="2">Uncharacterized protein</fullName>
    </submittedName>
</protein>
<evidence type="ECO:0000313" key="3">
    <source>
        <dbReference type="Proteomes" id="UP001364224"/>
    </source>
</evidence>
<feature type="region of interest" description="Disordered" evidence="1">
    <location>
        <begin position="276"/>
        <end position="346"/>
    </location>
</feature>
<proteinExistence type="predicted"/>
<dbReference type="RefSeq" id="WP_334483070.1">
    <property type="nucleotide sequence ID" value="NZ_JAZHRV010000001.1"/>
</dbReference>
<feature type="region of interest" description="Disordered" evidence="1">
    <location>
        <begin position="214"/>
        <end position="241"/>
    </location>
</feature>
<reference evidence="2 3" key="1">
    <citation type="submission" date="2024-02" db="EMBL/GenBank/DDBJ databases">
        <title>Adaptive strategies in a cosmopolitan and abundant soil bacterium.</title>
        <authorList>
            <person name="Carini P."/>
        </authorList>
    </citation>
    <scope>NUCLEOTIDE SEQUENCE [LARGE SCALE GENOMIC DNA]</scope>
    <source>
        <strain evidence="2 3">AZCC 1608</strain>
    </source>
</reference>
<organism evidence="2 3">
    <name type="scientific">Bradyrhizobium algeriense</name>
    <dbReference type="NCBI Taxonomy" id="634784"/>
    <lineage>
        <taxon>Bacteria</taxon>
        <taxon>Pseudomonadati</taxon>
        <taxon>Pseudomonadota</taxon>
        <taxon>Alphaproteobacteria</taxon>
        <taxon>Hyphomicrobiales</taxon>
        <taxon>Nitrobacteraceae</taxon>
        <taxon>Bradyrhizobium</taxon>
    </lineage>
</organism>
<name>A0ABU8BF72_9BRAD</name>
<sequence length="363" mass="39412">MRERIFLTYTNASAVPYHGAVLGHHVVLNYIDSNGVHHTLEGVPERKINRNAEKLVAYLDEEWFSDGIRNTDSRFRRLRAQEGKGIGFAALDKPHTMIASGHDLSSQWDQMKKFGAGVNATGYEYRPTSQNSNSFAAGALKQAGFLGPGTVLPEIFDRLIAADPANGRAHAVSVPGFDQRLTNPINMAVPPLDAVPFVPTNSSPADERHASFDKRFENSDPSPQRVENGGRSAWLPPIGTRGVTGAKPERYLARRVAGQPEISAFDAGAPAVPFIPSDENSSSPRSNALPDRFGNWTSSPPVSAPRPTYSLAPAPAETPPGIVPGKPEPDLPFPLPILSSSKSPSAREETMDDFLFGLLRFRR</sequence>
<accession>A0ABU8BF72</accession>
<gene>
    <name evidence="2" type="ORF">V1286_004719</name>
</gene>
<dbReference type="EMBL" id="JAZHRV010000001">
    <property type="protein sequence ID" value="MEH2557190.1"/>
    <property type="molecule type" value="Genomic_DNA"/>
</dbReference>
<evidence type="ECO:0000313" key="2">
    <source>
        <dbReference type="EMBL" id="MEH2557190.1"/>
    </source>
</evidence>
<dbReference type="Proteomes" id="UP001364224">
    <property type="component" value="Unassembled WGS sequence"/>
</dbReference>
<comment type="caution">
    <text evidence="2">The sequence shown here is derived from an EMBL/GenBank/DDBJ whole genome shotgun (WGS) entry which is preliminary data.</text>
</comment>
<keyword evidence="3" id="KW-1185">Reference proteome</keyword>
<evidence type="ECO:0000256" key="1">
    <source>
        <dbReference type="SAM" id="MobiDB-lite"/>
    </source>
</evidence>